<dbReference type="RefSeq" id="WP_114624521.1">
    <property type="nucleotide sequence ID" value="NZ_QQNA01000117.1"/>
</dbReference>
<gene>
    <name evidence="3" type="ORF">DVH02_16090</name>
</gene>
<dbReference type="Gene3D" id="3.30.750.24">
    <property type="entry name" value="STAS domain"/>
    <property type="match status" value="1"/>
</dbReference>
<evidence type="ECO:0000313" key="4">
    <source>
        <dbReference type="Proteomes" id="UP000253741"/>
    </source>
</evidence>
<dbReference type="InterPro" id="IPR025751">
    <property type="entry name" value="RsbRD_N_dom"/>
</dbReference>
<dbReference type="AlphaFoldDB" id="A0A370BBS8"/>
<name>A0A370BBS8_9ACTN</name>
<dbReference type="EMBL" id="QQNA01000117">
    <property type="protein sequence ID" value="RDG37156.1"/>
    <property type="molecule type" value="Genomic_DNA"/>
</dbReference>
<dbReference type="OrthoDB" id="9800154at2"/>
<organism evidence="3 4">
    <name type="scientific">Streptomyces corynorhini</name>
    <dbReference type="NCBI Taxonomy" id="2282652"/>
    <lineage>
        <taxon>Bacteria</taxon>
        <taxon>Bacillati</taxon>
        <taxon>Actinomycetota</taxon>
        <taxon>Actinomycetes</taxon>
        <taxon>Kitasatosporales</taxon>
        <taxon>Streptomycetaceae</taxon>
        <taxon>Streptomyces</taxon>
    </lineage>
</organism>
<reference evidence="3 4" key="1">
    <citation type="submission" date="2018-07" db="EMBL/GenBank/DDBJ databases">
        <title>Streptomyces species from bats.</title>
        <authorList>
            <person name="Dunlap C."/>
        </authorList>
    </citation>
    <scope>NUCLEOTIDE SEQUENCE [LARGE SCALE GENOMIC DNA]</scope>
    <source>
        <strain evidence="3 4">AC230</strain>
    </source>
</reference>
<dbReference type="CDD" id="cd07041">
    <property type="entry name" value="STAS_RsbR_RsbS_like"/>
    <property type="match status" value="1"/>
</dbReference>
<dbReference type="Proteomes" id="UP000253741">
    <property type="component" value="Unassembled WGS sequence"/>
</dbReference>
<keyword evidence="1" id="KW-0597">Phosphoprotein</keyword>
<sequence>MGAEAVARERVAGALRTDADVIADRWVQLQLAQPTWDGAVRETELREEADALVGALASALDSGMPVRHAVGGHRELHRAVTELSLRRAREGVSPTATSLAVLALKEALLEAVRRGPGDHSELFGSALLVNQLLDSAGALSFETYVEGREEIIRRQSRQLLEVSTPVVRLWRHVLAVPLIGTLDTARTQVVMENLLQAIQEHEAQVAIIDITGVPTVDTAVAQHLMQTVNAVRLMGADCLISGIRPSIAQTIAQLGIDLSTILTRATLADALDAAVRLTAASSGAADGSGVSVGSGGSLGTVRPGGPLADL</sequence>
<feature type="domain" description="STAS" evidence="2">
    <location>
        <begin position="163"/>
        <end position="274"/>
    </location>
</feature>
<dbReference type="Pfam" id="PF14361">
    <property type="entry name" value="RsbRD_N"/>
    <property type="match status" value="1"/>
</dbReference>
<dbReference type="Pfam" id="PF01740">
    <property type="entry name" value="STAS"/>
    <property type="match status" value="1"/>
</dbReference>
<evidence type="ECO:0000313" key="3">
    <source>
        <dbReference type="EMBL" id="RDG37156.1"/>
    </source>
</evidence>
<dbReference type="InterPro" id="IPR051932">
    <property type="entry name" value="Bact_StressResp_Reg"/>
</dbReference>
<dbReference type="SUPFAM" id="SSF52091">
    <property type="entry name" value="SpoIIaa-like"/>
    <property type="match status" value="1"/>
</dbReference>
<evidence type="ECO:0000256" key="1">
    <source>
        <dbReference type="ARBA" id="ARBA00022553"/>
    </source>
</evidence>
<dbReference type="InterPro" id="IPR002645">
    <property type="entry name" value="STAS_dom"/>
</dbReference>
<proteinExistence type="predicted"/>
<protein>
    <submittedName>
        <fullName evidence="3">STAS domain-containing protein</fullName>
    </submittedName>
</protein>
<dbReference type="PROSITE" id="PS50801">
    <property type="entry name" value="STAS"/>
    <property type="match status" value="1"/>
</dbReference>
<keyword evidence="4" id="KW-1185">Reference proteome</keyword>
<dbReference type="PANTHER" id="PTHR33745:SF3">
    <property type="entry name" value="RSBT CO-ANTAGONIST PROTEIN RSBRC"/>
    <property type="match status" value="1"/>
</dbReference>
<evidence type="ECO:0000259" key="2">
    <source>
        <dbReference type="PROSITE" id="PS50801"/>
    </source>
</evidence>
<accession>A0A370BBS8</accession>
<dbReference type="PANTHER" id="PTHR33745">
    <property type="entry name" value="RSBT ANTAGONIST PROTEIN RSBS-RELATED"/>
    <property type="match status" value="1"/>
</dbReference>
<dbReference type="InterPro" id="IPR036513">
    <property type="entry name" value="STAS_dom_sf"/>
</dbReference>
<comment type="caution">
    <text evidence="3">The sequence shown here is derived from an EMBL/GenBank/DDBJ whole genome shotgun (WGS) entry which is preliminary data.</text>
</comment>